<dbReference type="EMBL" id="JBAHYK010002070">
    <property type="protein sequence ID" value="KAL0565922.1"/>
    <property type="molecule type" value="Genomic_DNA"/>
</dbReference>
<proteinExistence type="predicted"/>
<evidence type="ECO:0000313" key="2">
    <source>
        <dbReference type="EMBL" id="KAL0565922.1"/>
    </source>
</evidence>
<feature type="compositionally biased region" description="Polar residues" evidence="1">
    <location>
        <begin position="13"/>
        <end position="22"/>
    </location>
</feature>
<feature type="compositionally biased region" description="Polar residues" evidence="1">
    <location>
        <begin position="31"/>
        <end position="52"/>
    </location>
</feature>
<name>A0ABR3ET11_9AGAR</name>
<dbReference type="Proteomes" id="UP001465976">
    <property type="component" value="Unassembled WGS sequence"/>
</dbReference>
<comment type="caution">
    <text evidence="2">The sequence shown here is derived from an EMBL/GenBank/DDBJ whole genome shotgun (WGS) entry which is preliminary data.</text>
</comment>
<evidence type="ECO:0000313" key="3">
    <source>
        <dbReference type="Proteomes" id="UP001465976"/>
    </source>
</evidence>
<feature type="region of interest" description="Disordered" evidence="1">
    <location>
        <begin position="1"/>
        <end position="71"/>
    </location>
</feature>
<sequence>MLGCFGPRRKDPTLSQTQSTDPPINGGLLLTSPSAAAENQNETTSPNEFGSNTATEPPTPTPTQGSASHPTAATTNVKYSFTQVSATAMTLVSQPDHKFHISVESNCFLPSASCTIIREGGTEDGDVVAEFLLGSFPPDVTVCIRGRERLLSSILKYVKLAQYAPYYRIAHWQFGDVNLYWYVDHWASSQKKLALQCHDAAKVPRTKAALLAEFKTSNGARRGRDYLATLEVTPEGHREGLLDHILVSALILGRLILERRARGDVKRGNGSNVSEILGAFNNILDLALDNNN</sequence>
<accession>A0ABR3ET11</accession>
<protein>
    <submittedName>
        <fullName evidence="2">Uncharacterized protein</fullName>
    </submittedName>
</protein>
<evidence type="ECO:0000256" key="1">
    <source>
        <dbReference type="SAM" id="MobiDB-lite"/>
    </source>
</evidence>
<keyword evidence="3" id="KW-1185">Reference proteome</keyword>
<gene>
    <name evidence="2" type="ORF">V5O48_016096</name>
</gene>
<reference evidence="2 3" key="1">
    <citation type="submission" date="2024-02" db="EMBL/GenBank/DDBJ databases">
        <title>A draft genome for the cacao thread blight pathogen Marasmius crinis-equi.</title>
        <authorList>
            <person name="Cohen S.P."/>
            <person name="Baruah I.K."/>
            <person name="Amoako-Attah I."/>
            <person name="Bukari Y."/>
            <person name="Meinhardt L.W."/>
            <person name="Bailey B.A."/>
        </authorList>
    </citation>
    <scope>NUCLEOTIDE SEQUENCE [LARGE SCALE GENOMIC DNA]</scope>
    <source>
        <strain evidence="2 3">GH-76</strain>
    </source>
</reference>
<organism evidence="2 3">
    <name type="scientific">Marasmius crinis-equi</name>
    <dbReference type="NCBI Taxonomy" id="585013"/>
    <lineage>
        <taxon>Eukaryota</taxon>
        <taxon>Fungi</taxon>
        <taxon>Dikarya</taxon>
        <taxon>Basidiomycota</taxon>
        <taxon>Agaricomycotina</taxon>
        <taxon>Agaricomycetes</taxon>
        <taxon>Agaricomycetidae</taxon>
        <taxon>Agaricales</taxon>
        <taxon>Marasmiineae</taxon>
        <taxon>Marasmiaceae</taxon>
        <taxon>Marasmius</taxon>
    </lineage>
</organism>